<dbReference type="CDD" id="cd03784">
    <property type="entry name" value="GT1_Gtf-like"/>
    <property type="match status" value="1"/>
</dbReference>
<evidence type="ECO:0000313" key="3">
    <source>
        <dbReference type="Proteomes" id="UP000504607"/>
    </source>
</evidence>
<sequence>MEESRRPRAVFMAFGTKGDVFPIAAIATAFACDQQWYHVLFITHLAHQSLGMHLEAKNITYVPVSTPPVLAVHQDGNISDSDQVFFSLHKKMIQQEHRKECLSAIERVFGDCPSIEGDFIVINFFSLEGWNLAELFQVQCVIVAPYVVPYSAPSSFECQFKHKLPLLYKYFQEPPANMVCWKDVIHWMWPLFTEDWGSWRSDCLNLSPLPFTDPVTNLPMWHSRLPSPLLLYGFSKEIVEWPDYWPSNAHVCGFWFLPMEWQFSCTKCREILSPNPYTCLVQKDNLCTDHADLQHFLTKSSSSCSPIFVGLSSIGSMGFIKNPHAFLMVLKLVLESTNYSFILFSAGYEPLHAAIQLICGVSSKSTELQKFTCNEDGILLFNDQLYCFSGTIPYSWLFPKCAAIVHHGGSGSTAAALRAGIPQIVCPFLLDQFYWAERLCWIGVAPEPLQKQHLVPERDDAADINQAAAALSRAIKLALCPEIKARASEIAETIASEDGIGEALRILKEKVVPSKLAKVTNHTS</sequence>
<evidence type="ECO:0000256" key="1">
    <source>
        <dbReference type="ARBA" id="ARBA00022679"/>
    </source>
</evidence>
<keyword evidence="1" id="KW-0808">Transferase</keyword>
<feature type="domain" description="Erythromycin biosynthesis protein CIII-like C-terminal" evidence="2">
    <location>
        <begin position="390"/>
        <end position="446"/>
    </location>
</feature>
<dbReference type="InParanoid" id="A0A6I9RMI2"/>
<dbReference type="SUPFAM" id="SSF53756">
    <property type="entry name" value="UDP-Glycosyltransferase/glycogen phosphorylase"/>
    <property type="match status" value="1"/>
</dbReference>
<dbReference type="Pfam" id="PF06722">
    <property type="entry name" value="EryCIII-like_C"/>
    <property type="match status" value="1"/>
</dbReference>
<dbReference type="InterPro" id="IPR002213">
    <property type="entry name" value="UDP_glucos_trans"/>
</dbReference>
<protein>
    <submittedName>
        <fullName evidence="4">Sterol 3-beta-glucosyltransferase UGT80B1 isoform X1</fullName>
    </submittedName>
</protein>
<dbReference type="AlphaFoldDB" id="A0A6I9RMI2"/>
<dbReference type="GO" id="GO:0008194">
    <property type="term" value="F:UDP-glycosyltransferase activity"/>
    <property type="evidence" value="ECO:0007669"/>
    <property type="project" value="InterPro"/>
</dbReference>
<dbReference type="KEGG" id="egu:105050468"/>
<dbReference type="InterPro" id="IPR010610">
    <property type="entry name" value="EryCIII-like_C"/>
</dbReference>
<evidence type="ECO:0000313" key="4">
    <source>
        <dbReference type="RefSeq" id="XP_010928800.1"/>
    </source>
</evidence>
<dbReference type="RefSeq" id="XP_010928800.1">
    <property type="nucleotide sequence ID" value="XM_010930498.3"/>
</dbReference>
<dbReference type="Gene3D" id="3.40.50.2000">
    <property type="entry name" value="Glycogen Phosphorylase B"/>
    <property type="match status" value="2"/>
</dbReference>
<dbReference type="PANTHER" id="PTHR48050:SF11">
    <property type="entry name" value="GLYCOSYLTRANSFERASE"/>
    <property type="match status" value="1"/>
</dbReference>
<keyword evidence="3" id="KW-1185">Reference proteome</keyword>
<gene>
    <name evidence="4" type="primary">LOC105050468</name>
</gene>
<evidence type="ECO:0000259" key="2">
    <source>
        <dbReference type="Pfam" id="PF06722"/>
    </source>
</evidence>
<dbReference type="GO" id="GO:0016758">
    <property type="term" value="F:hexosyltransferase activity"/>
    <property type="evidence" value="ECO:0007669"/>
    <property type="project" value="UniProtKB-ARBA"/>
</dbReference>
<accession>A0A6I9RMI2</accession>
<reference evidence="4" key="1">
    <citation type="submission" date="2025-08" db="UniProtKB">
        <authorList>
            <consortium name="RefSeq"/>
        </authorList>
    </citation>
    <scope>IDENTIFICATION</scope>
</reference>
<name>A0A6I9RMI2_ELAGV</name>
<dbReference type="Proteomes" id="UP000504607">
    <property type="component" value="Chromosome 8"/>
</dbReference>
<dbReference type="OrthoDB" id="5835829at2759"/>
<dbReference type="InterPro" id="IPR050426">
    <property type="entry name" value="Glycosyltransferase_28"/>
</dbReference>
<proteinExistence type="predicted"/>
<dbReference type="GeneID" id="105050468"/>
<dbReference type="PANTHER" id="PTHR48050">
    <property type="entry name" value="STEROL 3-BETA-GLUCOSYLTRANSFERASE"/>
    <property type="match status" value="1"/>
</dbReference>
<dbReference type="PROSITE" id="PS51257">
    <property type="entry name" value="PROKAR_LIPOPROTEIN"/>
    <property type="match status" value="1"/>
</dbReference>
<organism evidence="3 4">
    <name type="scientific">Elaeis guineensis var. tenera</name>
    <name type="common">Oil palm</name>
    <dbReference type="NCBI Taxonomy" id="51953"/>
    <lineage>
        <taxon>Eukaryota</taxon>
        <taxon>Viridiplantae</taxon>
        <taxon>Streptophyta</taxon>
        <taxon>Embryophyta</taxon>
        <taxon>Tracheophyta</taxon>
        <taxon>Spermatophyta</taxon>
        <taxon>Magnoliopsida</taxon>
        <taxon>Liliopsida</taxon>
        <taxon>Arecaceae</taxon>
        <taxon>Arecoideae</taxon>
        <taxon>Cocoseae</taxon>
        <taxon>Elaeidinae</taxon>
        <taxon>Elaeis</taxon>
    </lineage>
</organism>